<dbReference type="InterPro" id="IPR012392">
    <property type="entry name" value="3-ktacl-CoA_syn"/>
</dbReference>
<reference evidence="3" key="3">
    <citation type="submission" date="2022-01" db="UniProtKB">
        <authorList>
            <consortium name="EnsemblPlants"/>
        </authorList>
    </citation>
    <scope>IDENTIFICATION</scope>
    <source>
        <strain evidence="3">subsp. vulgare</strain>
    </source>
</reference>
<dbReference type="Gene3D" id="3.40.47.10">
    <property type="match status" value="1"/>
</dbReference>
<evidence type="ECO:0000256" key="1">
    <source>
        <dbReference type="ARBA" id="ARBA00023315"/>
    </source>
</evidence>
<keyword evidence="4" id="KW-1185">Reference proteome</keyword>
<dbReference type="Proteomes" id="UP000011116">
    <property type="component" value="Chromosome 7H"/>
</dbReference>
<dbReference type="InterPro" id="IPR016039">
    <property type="entry name" value="Thiolase-like"/>
</dbReference>
<keyword evidence="1" id="KW-0808">Transferase</keyword>
<evidence type="ECO:0000313" key="4">
    <source>
        <dbReference type="Proteomes" id="UP000011116"/>
    </source>
</evidence>
<reference evidence="4" key="1">
    <citation type="journal article" date="2012" name="Nature">
        <title>A physical, genetic and functional sequence assembly of the barley genome.</title>
        <authorList>
            <consortium name="The International Barley Genome Sequencing Consortium"/>
            <person name="Mayer K.F."/>
            <person name="Waugh R."/>
            <person name="Brown J.W."/>
            <person name="Schulman A."/>
            <person name="Langridge P."/>
            <person name="Platzer M."/>
            <person name="Fincher G.B."/>
            <person name="Muehlbauer G.J."/>
            <person name="Sato K."/>
            <person name="Close T.J."/>
            <person name="Wise R.P."/>
            <person name="Stein N."/>
        </authorList>
    </citation>
    <scope>NUCLEOTIDE SEQUENCE [LARGE SCALE GENOMIC DNA]</scope>
    <source>
        <strain evidence="4">cv. Morex</strain>
    </source>
</reference>
<dbReference type="AlphaFoldDB" id="A0A8I7BD98"/>
<dbReference type="PANTHER" id="PTHR31561">
    <property type="entry name" value="3-KETOACYL-COA SYNTHASE"/>
    <property type="match status" value="1"/>
</dbReference>
<feature type="domain" description="FAE" evidence="2">
    <location>
        <begin position="2"/>
        <end position="286"/>
    </location>
</feature>
<proteinExistence type="predicted"/>
<sequence>MSRSRTVYLVDYACFRPHSNYRISKAEWIENIHHSRSYDDSGKHRFLTRISERSGLGDETYLPPYHHHIPPYYYLSEARAEAELSIFTTIDDLLLKTCIDLDAIAILVVNCSLFNPTPSLADMIMRRYKLRDNTCNVQLSGMGCSAGLIAVGLAKDLLHNAPSSAHALVVSTEILTGVSYTGKKREMQLNNMLFRMGGSAVLLSTSSNKARFELTHVVRNCTSSQDNVYRCVSYEEDDERIPGLNLSKDLVDVAGKALTANITTVGPLILPLSVKIAFLLSFISQKVLNGTTKPCVPDFCKACEHLCIHAGGWAGGNRCCTTQPWSA</sequence>
<evidence type="ECO:0000259" key="2">
    <source>
        <dbReference type="Pfam" id="PF08392"/>
    </source>
</evidence>
<protein>
    <recommendedName>
        <fullName evidence="2">FAE domain-containing protein</fullName>
    </recommendedName>
</protein>
<dbReference type="Pfam" id="PF08392">
    <property type="entry name" value="FAE1_CUT1_RppA"/>
    <property type="match status" value="1"/>
</dbReference>
<dbReference type="EnsemblPlants" id="HORVU.MOREX.r3.7HG0651880.1">
    <property type="protein sequence ID" value="HORVU.MOREX.r3.7HG0651880.1.CDS1"/>
    <property type="gene ID" value="HORVU.MOREX.r3.7HG0651880"/>
</dbReference>
<dbReference type="SMR" id="A0A8I7BD98"/>
<dbReference type="GO" id="GO:0016020">
    <property type="term" value="C:membrane"/>
    <property type="evidence" value="ECO:0007669"/>
    <property type="project" value="InterPro"/>
</dbReference>
<reference evidence="3" key="2">
    <citation type="submission" date="2020-10" db="EMBL/GenBank/DDBJ databases">
        <authorList>
            <person name="Scholz U."/>
            <person name="Mascher M."/>
            <person name="Fiebig A."/>
        </authorList>
    </citation>
    <scope>NUCLEOTIDE SEQUENCE [LARGE SCALE GENOMIC DNA]</scope>
    <source>
        <strain evidence="3">cv. Morex</strain>
    </source>
</reference>
<dbReference type="Gramene" id="HORVU.MOREX.r3.7HG0651880.1">
    <property type="protein sequence ID" value="HORVU.MOREX.r3.7HG0651880.1.CDS1"/>
    <property type="gene ID" value="HORVU.MOREX.r3.7HG0651880"/>
</dbReference>
<accession>A0A8I7BD98</accession>
<evidence type="ECO:0000313" key="3">
    <source>
        <dbReference type="EnsemblPlants" id="HORVU.MOREX.r3.7HG0651880.1.CDS1"/>
    </source>
</evidence>
<dbReference type="GO" id="GO:0016747">
    <property type="term" value="F:acyltransferase activity, transferring groups other than amino-acyl groups"/>
    <property type="evidence" value="ECO:0007669"/>
    <property type="project" value="InterPro"/>
</dbReference>
<name>A0A8I7BD98_HORVV</name>
<dbReference type="GO" id="GO:0006633">
    <property type="term" value="P:fatty acid biosynthetic process"/>
    <property type="evidence" value="ECO:0007669"/>
    <property type="project" value="InterPro"/>
</dbReference>
<keyword evidence="1" id="KW-0012">Acyltransferase</keyword>
<dbReference type="InterPro" id="IPR013601">
    <property type="entry name" value="FAE1_typ3_polyketide_synth"/>
</dbReference>
<dbReference type="SUPFAM" id="SSF53901">
    <property type="entry name" value="Thiolase-like"/>
    <property type="match status" value="1"/>
</dbReference>
<organism evidence="3 4">
    <name type="scientific">Hordeum vulgare subsp. vulgare</name>
    <name type="common">Domesticated barley</name>
    <dbReference type="NCBI Taxonomy" id="112509"/>
    <lineage>
        <taxon>Eukaryota</taxon>
        <taxon>Viridiplantae</taxon>
        <taxon>Streptophyta</taxon>
        <taxon>Embryophyta</taxon>
        <taxon>Tracheophyta</taxon>
        <taxon>Spermatophyta</taxon>
        <taxon>Magnoliopsida</taxon>
        <taxon>Liliopsida</taxon>
        <taxon>Poales</taxon>
        <taxon>Poaceae</taxon>
        <taxon>BOP clade</taxon>
        <taxon>Pooideae</taxon>
        <taxon>Triticodae</taxon>
        <taxon>Triticeae</taxon>
        <taxon>Hordeinae</taxon>
        <taxon>Hordeum</taxon>
    </lineage>
</organism>